<keyword evidence="1" id="KW-0479">Metal-binding</keyword>
<name>A0ABQ0URB0_9MICO</name>
<accession>A0ABQ0URB0</accession>
<evidence type="ECO:0000256" key="1">
    <source>
        <dbReference type="ARBA" id="ARBA00022723"/>
    </source>
</evidence>
<dbReference type="Pfam" id="PF00383">
    <property type="entry name" value="dCMP_cyt_deam_1"/>
    <property type="match status" value="1"/>
</dbReference>
<dbReference type="PROSITE" id="PS51747">
    <property type="entry name" value="CYT_DCMP_DEAMINASES_2"/>
    <property type="match status" value="1"/>
</dbReference>
<dbReference type="PANTHER" id="PTHR11079:SF179">
    <property type="entry name" value="TRNA(ADENINE(34)) DEAMINASE, CHLOROPLASTIC"/>
    <property type="match status" value="1"/>
</dbReference>
<sequence>MPAQRTAGRPVGGRRYARPMSDTTAPDPTVSPADLELLHEAIAIAQRARDHGNHPFGSLLRTAGGEVVEAENTVVTEGDPTGHAETGLVRLVARRFDKATLKGATLYTSTEPCAMCAGAIHWAGIGRVVYALAEQQLLGMVTEQEGEATLDLPCREVFARGGDAVSVSGPALFEEASAVHAGFWS</sequence>
<evidence type="ECO:0000256" key="2">
    <source>
        <dbReference type="ARBA" id="ARBA00022833"/>
    </source>
</evidence>
<comment type="caution">
    <text evidence="5">The sequence shown here is derived from an EMBL/GenBank/DDBJ whole genome shotgun (WGS) entry which is preliminary data.</text>
</comment>
<protein>
    <submittedName>
        <fullName evidence="5">tRNA-specific adenosine deaminase</fullName>
    </submittedName>
</protein>
<keyword evidence="6" id="KW-1185">Reference proteome</keyword>
<evidence type="ECO:0000256" key="3">
    <source>
        <dbReference type="SAM" id="MobiDB-lite"/>
    </source>
</evidence>
<evidence type="ECO:0000259" key="4">
    <source>
        <dbReference type="PROSITE" id="PS51747"/>
    </source>
</evidence>
<evidence type="ECO:0000313" key="5">
    <source>
        <dbReference type="EMBL" id="GEK83485.1"/>
    </source>
</evidence>
<dbReference type="SUPFAM" id="SSF53927">
    <property type="entry name" value="Cytidine deaminase-like"/>
    <property type="match status" value="1"/>
</dbReference>
<feature type="region of interest" description="Disordered" evidence="3">
    <location>
        <begin position="1"/>
        <end position="29"/>
    </location>
</feature>
<reference evidence="5 6" key="1">
    <citation type="submission" date="2019-07" db="EMBL/GenBank/DDBJ databases">
        <title>Whole genome shotgun sequence of Frigoribacterium faeni NBRC 103066.</title>
        <authorList>
            <person name="Hosoyama A."/>
            <person name="Uohara A."/>
            <person name="Ohji S."/>
            <person name="Ichikawa N."/>
        </authorList>
    </citation>
    <scope>NUCLEOTIDE SEQUENCE [LARGE SCALE GENOMIC DNA]</scope>
    <source>
        <strain evidence="5 6">NBRC 103066</strain>
    </source>
</reference>
<dbReference type="Proteomes" id="UP000321154">
    <property type="component" value="Unassembled WGS sequence"/>
</dbReference>
<dbReference type="PROSITE" id="PS00903">
    <property type="entry name" value="CYT_DCMP_DEAMINASES_1"/>
    <property type="match status" value="1"/>
</dbReference>
<proteinExistence type="predicted"/>
<dbReference type="InterPro" id="IPR016192">
    <property type="entry name" value="APOBEC/CMP_deaminase_Zn-bd"/>
</dbReference>
<dbReference type="PANTHER" id="PTHR11079">
    <property type="entry name" value="CYTOSINE DEAMINASE FAMILY MEMBER"/>
    <property type="match status" value="1"/>
</dbReference>
<organism evidence="5 6">
    <name type="scientific">Frigoribacterium faeni</name>
    <dbReference type="NCBI Taxonomy" id="145483"/>
    <lineage>
        <taxon>Bacteria</taxon>
        <taxon>Bacillati</taxon>
        <taxon>Actinomycetota</taxon>
        <taxon>Actinomycetes</taxon>
        <taxon>Micrococcales</taxon>
        <taxon>Microbacteriaceae</taxon>
        <taxon>Frigoribacterium</taxon>
    </lineage>
</organism>
<keyword evidence="2" id="KW-0862">Zinc</keyword>
<dbReference type="InterPro" id="IPR016193">
    <property type="entry name" value="Cytidine_deaminase-like"/>
</dbReference>
<feature type="domain" description="CMP/dCMP-type deaminase" evidence="4">
    <location>
        <begin position="32"/>
        <end position="145"/>
    </location>
</feature>
<dbReference type="InterPro" id="IPR002125">
    <property type="entry name" value="CMP_dCMP_dom"/>
</dbReference>
<dbReference type="CDD" id="cd01285">
    <property type="entry name" value="nucleoside_deaminase"/>
    <property type="match status" value="1"/>
</dbReference>
<dbReference type="Gene3D" id="3.40.140.10">
    <property type="entry name" value="Cytidine Deaminase, domain 2"/>
    <property type="match status" value="1"/>
</dbReference>
<dbReference type="EMBL" id="BJUV01000016">
    <property type="protein sequence ID" value="GEK83485.1"/>
    <property type="molecule type" value="Genomic_DNA"/>
</dbReference>
<evidence type="ECO:0000313" key="6">
    <source>
        <dbReference type="Proteomes" id="UP000321154"/>
    </source>
</evidence>
<gene>
    <name evidence="5" type="ORF">FFA01_17940</name>
</gene>